<dbReference type="EC" id="3.1.1.24" evidence="2"/>
<feature type="domain" description="AB hydrolase-1" evidence="1">
    <location>
        <begin position="24"/>
        <end position="254"/>
    </location>
</feature>
<dbReference type="PRINTS" id="PR00111">
    <property type="entry name" value="ABHYDROLASE"/>
</dbReference>
<dbReference type="Proteomes" id="UP000317171">
    <property type="component" value="Chromosome"/>
</dbReference>
<keyword evidence="2" id="KW-0378">Hydrolase</keyword>
<dbReference type="AlphaFoldDB" id="A0A517RPI8"/>
<dbReference type="GO" id="GO:0047570">
    <property type="term" value="F:3-oxoadipate enol-lactonase activity"/>
    <property type="evidence" value="ECO:0007669"/>
    <property type="project" value="UniProtKB-EC"/>
</dbReference>
<organism evidence="2 3">
    <name type="scientific">Gimesia alba</name>
    <dbReference type="NCBI Taxonomy" id="2527973"/>
    <lineage>
        <taxon>Bacteria</taxon>
        <taxon>Pseudomonadati</taxon>
        <taxon>Planctomycetota</taxon>
        <taxon>Planctomycetia</taxon>
        <taxon>Planctomycetales</taxon>
        <taxon>Planctomycetaceae</taxon>
        <taxon>Gimesia</taxon>
    </lineage>
</organism>
<dbReference type="Pfam" id="PF00561">
    <property type="entry name" value="Abhydrolase_1"/>
    <property type="match status" value="1"/>
</dbReference>
<dbReference type="KEGG" id="gaz:Pan241w_59250"/>
<gene>
    <name evidence="2" type="primary">catD_2</name>
    <name evidence="2" type="ORF">Pan241w_59250</name>
</gene>
<dbReference type="PANTHER" id="PTHR43798">
    <property type="entry name" value="MONOACYLGLYCEROL LIPASE"/>
    <property type="match status" value="1"/>
</dbReference>
<dbReference type="InterPro" id="IPR000639">
    <property type="entry name" value="Epox_hydrolase-like"/>
</dbReference>
<dbReference type="SUPFAM" id="SSF53474">
    <property type="entry name" value="alpha/beta-Hydrolases"/>
    <property type="match status" value="1"/>
</dbReference>
<dbReference type="EMBL" id="CP036269">
    <property type="protein sequence ID" value="QDT45797.1"/>
    <property type="molecule type" value="Genomic_DNA"/>
</dbReference>
<dbReference type="PRINTS" id="PR00412">
    <property type="entry name" value="EPOXHYDRLASE"/>
</dbReference>
<keyword evidence="3" id="KW-1185">Reference proteome</keyword>
<name>A0A517RPI8_9PLAN</name>
<dbReference type="Gene3D" id="3.40.50.1820">
    <property type="entry name" value="alpha/beta hydrolase"/>
    <property type="match status" value="1"/>
</dbReference>
<proteinExistence type="predicted"/>
<dbReference type="InterPro" id="IPR029058">
    <property type="entry name" value="AB_hydrolase_fold"/>
</dbReference>
<evidence type="ECO:0000259" key="1">
    <source>
        <dbReference type="Pfam" id="PF00561"/>
    </source>
</evidence>
<protein>
    <submittedName>
        <fullName evidence="2">3-oxoadipate enol-lactonase 2</fullName>
        <ecNumber evidence="2">3.1.1.24</ecNumber>
    </submittedName>
</protein>
<reference evidence="2 3" key="1">
    <citation type="submission" date="2019-02" db="EMBL/GenBank/DDBJ databases">
        <title>Deep-cultivation of Planctomycetes and their phenomic and genomic characterization uncovers novel biology.</title>
        <authorList>
            <person name="Wiegand S."/>
            <person name="Jogler M."/>
            <person name="Boedeker C."/>
            <person name="Pinto D."/>
            <person name="Vollmers J."/>
            <person name="Rivas-Marin E."/>
            <person name="Kohn T."/>
            <person name="Peeters S.H."/>
            <person name="Heuer A."/>
            <person name="Rast P."/>
            <person name="Oberbeckmann S."/>
            <person name="Bunk B."/>
            <person name="Jeske O."/>
            <person name="Meyerdierks A."/>
            <person name="Storesund J.E."/>
            <person name="Kallscheuer N."/>
            <person name="Luecker S."/>
            <person name="Lage O.M."/>
            <person name="Pohl T."/>
            <person name="Merkel B.J."/>
            <person name="Hornburger P."/>
            <person name="Mueller R.-W."/>
            <person name="Bruemmer F."/>
            <person name="Labrenz M."/>
            <person name="Spormann A.M."/>
            <person name="Op den Camp H."/>
            <person name="Overmann J."/>
            <person name="Amann R."/>
            <person name="Jetten M.S.M."/>
            <person name="Mascher T."/>
            <person name="Medema M.H."/>
            <person name="Devos D.P."/>
            <person name="Kaster A.-K."/>
            <person name="Ovreas L."/>
            <person name="Rohde M."/>
            <person name="Galperin M.Y."/>
            <person name="Jogler C."/>
        </authorList>
    </citation>
    <scope>NUCLEOTIDE SEQUENCE [LARGE SCALE GENOMIC DNA]</scope>
    <source>
        <strain evidence="2 3">Pan241w</strain>
    </source>
</reference>
<sequence>MGQELFEQAVNGINMKVLVEGSGPPLLFVHGFPLNHRMWQAQIEYFKNAFTVVAPDLRGFGATEVTRGTVTMKQHAEDLNMLLNELGLEEPIIFCGLSMGGYIAWEFWKHFPQRLNALILCDTRAGSDTEEGIKNRLKMVDLVLKHGPEPISSSMIPNLISEASQRTHPEIVEKLMEMIQSTDREGIAASQRGMAERNNFMEEIRDLQIPTLCLVGSEDQLTPPDVMKDMSSQIPNSNYTEVPGIGHMAPMEAPAEVNQIIGEFLASCQEKRY</sequence>
<evidence type="ECO:0000313" key="2">
    <source>
        <dbReference type="EMBL" id="QDT45797.1"/>
    </source>
</evidence>
<dbReference type="OrthoDB" id="252464at2"/>
<dbReference type="InterPro" id="IPR050266">
    <property type="entry name" value="AB_hydrolase_sf"/>
</dbReference>
<dbReference type="InterPro" id="IPR000073">
    <property type="entry name" value="AB_hydrolase_1"/>
</dbReference>
<evidence type="ECO:0000313" key="3">
    <source>
        <dbReference type="Proteomes" id="UP000317171"/>
    </source>
</evidence>
<accession>A0A517RPI8</accession>
<dbReference type="RefSeq" id="WP_145222764.1">
    <property type="nucleotide sequence ID" value="NZ_CP036269.1"/>
</dbReference>